<dbReference type="PANTHER" id="PTHR45947">
    <property type="entry name" value="SULFOQUINOVOSYL TRANSFERASE SQD2"/>
    <property type="match status" value="1"/>
</dbReference>
<proteinExistence type="predicted"/>
<evidence type="ECO:0000313" key="3">
    <source>
        <dbReference type="Proteomes" id="UP001457197"/>
    </source>
</evidence>
<keyword evidence="3" id="KW-1185">Reference proteome</keyword>
<dbReference type="Proteomes" id="UP001457197">
    <property type="component" value="Unassembled WGS sequence"/>
</dbReference>
<accession>A0ABV1AX15</accession>
<sequence>MEVEKSEVKNKTVGEYMKLGIICTMINGFGRRGYYNTQEIGLGRELERQGHEVTIYKCVKKTGGESIERVKLGNTLSILYIPVSSFGAHGCLDTAVLSTDLDAVLCFADNQIFLPHIYRFCARHEIRMVPYIGRTHSSSGGVHGFAMNTLFHLGTLRWFRRGPAISKIEEVRQELLQLGVKDVKVAPVGLDFSVMKSDFAAYDRAALRREFGLLPEDMVICTVGRMGPEKNPLDLVEIYQQVREQKPCKLLLVGEGTQSEDLKTKIAASKWKSDIVLIDRIPNDQIWKVYATADYFVNLCRTEIFGMAILEAMYYGVSVAALAAPGPSVTLRDMPGHKLCSSYEEIRDWLLAEHPAQEQLRESAARTVQLYNWKPCADTFLSMAVGGTNEHSGHHNILSSSRA</sequence>
<feature type="domain" description="Glycosyl transferase family 1" evidence="1">
    <location>
        <begin position="204"/>
        <end position="333"/>
    </location>
</feature>
<dbReference type="GO" id="GO:0016757">
    <property type="term" value="F:glycosyltransferase activity"/>
    <property type="evidence" value="ECO:0007669"/>
    <property type="project" value="UniProtKB-KW"/>
</dbReference>
<gene>
    <name evidence="2" type="ORF">WMO44_11475</name>
</gene>
<dbReference type="RefSeq" id="WP_349152654.1">
    <property type="nucleotide sequence ID" value="NZ_JBBMEO010000023.1"/>
</dbReference>
<reference evidence="2 3" key="1">
    <citation type="submission" date="2024-03" db="EMBL/GenBank/DDBJ databases">
        <title>Human intestinal bacterial collection.</title>
        <authorList>
            <person name="Pauvert C."/>
            <person name="Hitch T.C.A."/>
            <person name="Clavel T."/>
        </authorList>
    </citation>
    <scope>NUCLEOTIDE SEQUENCE [LARGE SCALE GENOMIC DNA]</scope>
    <source>
        <strain evidence="2 3">CLA-AA-H175</strain>
    </source>
</reference>
<comment type="caution">
    <text evidence="2">The sequence shown here is derived from an EMBL/GenBank/DDBJ whole genome shotgun (WGS) entry which is preliminary data.</text>
</comment>
<dbReference type="SUPFAM" id="SSF53756">
    <property type="entry name" value="UDP-Glycosyltransferase/glycogen phosphorylase"/>
    <property type="match status" value="1"/>
</dbReference>
<keyword evidence="2" id="KW-0808">Transferase</keyword>
<keyword evidence="2" id="KW-0328">Glycosyltransferase</keyword>
<name>A0ABV1AX15_9FIRM</name>
<dbReference type="PANTHER" id="PTHR45947:SF3">
    <property type="entry name" value="SULFOQUINOVOSYL TRANSFERASE SQD2"/>
    <property type="match status" value="1"/>
</dbReference>
<dbReference type="InterPro" id="IPR001296">
    <property type="entry name" value="Glyco_trans_1"/>
</dbReference>
<dbReference type="EMBL" id="JBBMEO010000023">
    <property type="protein sequence ID" value="MEQ2362753.1"/>
    <property type="molecule type" value="Genomic_DNA"/>
</dbReference>
<evidence type="ECO:0000259" key="1">
    <source>
        <dbReference type="Pfam" id="PF00534"/>
    </source>
</evidence>
<protein>
    <submittedName>
        <fullName evidence="2">Glycosyltransferase</fullName>
        <ecNumber evidence="2">2.4.-.-</ecNumber>
    </submittedName>
</protein>
<evidence type="ECO:0000313" key="2">
    <source>
        <dbReference type="EMBL" id="MEQ2362753.1"/>
    </source>
</evidence>
<organism evidence="2 3">
    <name type="scientific">Faecalibacterium tardum</name>
    <dbReference type="NCBI Taxonomy" id="3133156"/>
    <lineage>
        <taxon>Bacteria</taxon>
        <taxon>Bacillati</taxon>
        <taxon>Bacillota</taxon>
        <taxon>Clostridia</taxon>
        <taxon>Eubacteriales</taxon>
        <taxon>Oscillospiraceae</taxon>
        <taxon>Faecalibacterium</taxon>
    </lineage>
</organism>
<dbReference type="Gene3D" id="3.40.50.2000">
    <property type="entry name" value="Glycogen Phosphorylase B"/>
    <property type="match status" value="2"/>
</dbReference>
<dbReference type="EC" id="2.4.-.-" evidence="2"/>
<dbReference type="Pfam" id="PF00534">
    <property type="entry name" value="Glycos_transf_1"/>
    <property type="match status" value="1"/>
</dbReference>
<dbReference type="InterPro" id="IPR050194">
    <property type="entry name" value="Glycosyltransferase_grp1"/>
</dbReference>